<name>A0ABD5UTZ3_9EURY</name>
<proteinExistence type="predicted"/>
<reference evidence="1 2" key="1">
    <citation type="journal article" date="2019" name="Int. J. Syst. Evol. Microbiol.">
        <title>The Global Catalogue of Microorganisms (GCM) 10K type strain sequencing project: providing services to taxonomists for standard genome sequencing and annotation.</title>
        <authorList>
            <consortium name="The Broad Institute Genomics Platform"/>
            <consortium name="The Broad Institute Genome Sequencing Center for Infectious Disease"/>
            <person name="Wu L."/>
            <person name="Ma J."/>
        </authorList>
    </citation>
    <scope>NUCLEOTIDE SEQUENCE [LARGE SCALE GENOMIC DNA]</scope>
    <source>
        <strain evidence="1 2">SKJ47</strain>
    </source>
</reference>
<sequence length="50" mass="5370">MSHDTPEDALTLEELTDALADATGTTREEIERGAEELEIAPPSEATVVDE</sequence>
<organism evidence="1 2">
    <name type="scientific">Halopenitus salinus</name>
    <dbReference type="NCBI Taxonomy" id="1198295"/>
    <lineage>
        <taxon>Archaea</taxon>
        <taxon>Methanobacteriati</taxon>
        <taxon>Methanobacteriota</taxon>
        <taxon>Stenosarchaea group</taxon>
        <taxon>Halobacteria</taxon>
        <taxon>Halobacteriales</taxon>
        <taxon>Haloferacaceae</taxon>
        <taxon>Halopenitus</taxon>
    </lineage>
</organism>
<protein>
    <submittedName>
        <fullName evidence="1">Uncharacterized protein</fullName>
    </submittedName>
</protein>
<evidence type="ECO:0000313" key="1">
    <source>
        <dbReference type="EMBL" id="MFC6892593.1"/>
    </source>
</evidence>
<gene>
    <name evidence="1" type="ORF">ACFQE9_08240</name>
</gene>
<comment type="caution">
    <text evidence="1">The sequence shown here is derived from an EMBL/GenBank/DDBJ whole genome shotgun (WGS) entry which is preliminary data.</text>
</comment>
<keyword evidence="2" id="KW-1185">Reference proteome</keyword>
<accession>A0ABD5UTZ3</accession>
<dbReference type="EMBL" id="JBHSXL010000007">
    <property type="protein sequence ID" value="MFC6892593.1"/>
    <property type="molecule type" value="Genomic_DNA"/>
</dbReference>
<dbReference type="Proteomes" id="UP001596296">
    <property type="component" value="Unassembled WGS sequence"/>
</dbReference>
<dbReference type="AlphaFoldDB" id="A0ABD5UTZ3"/>
<evidence type="ECO:0000313" key="2">
    <source>
        <dbReference type="Proteomes" id="UP001596296"/>
    </source>
</evidence>
<dbReference type="RefSeq" id="WP_379524701.1">
    <property type="nucleotide sequence ID" value="NZ_JBHSVN010000003.1"/>
</dbReference>